<organism evidence="2 3">
    <name type="scientific">Polaribacter aquimarinus</name>
    <dbReference type="NCBI Taxonomy" id="2100726"/>
    <lineage>
        <taxon>Bacteria</taxon>
        <taxon>Pseudomonadati</taxon>
        <taxon>Bacteroidota</taxon>
        <taxon>Flavobacteriia</taxon>
        <taxon>Flavobacteriales</taxon>
        <taxon>Flavobacteriaceae</taxon>
    </lineage>
</organism>
<dbReference type="OrthoDB" id="956918at2"/>
<sequence>MKNLATILAFVFAFTFTTQAQKKRKEKKPNFTIEQRVNLAIKKMTLALDLSDKQQKQLKPIFIAQATQRKAAMEKRREARKNKKRPTAEEIYAMKDKQLDNRIMMKNKMKDILNKEQFEKFKKMQKKRKLMAMKKMKKKKQMMAKKRKMKKQKKDRK</sequence>
<dbReference type="AlphaFoldDB" id="A0A2U2J8K0"/>
<proteinExistence type="predicted"/>
<evidence type="ECO:0000313" key="2">
    <source>
        <dbReference type="EMBL" id="PWG04673.1"/>
    </source>
</evidence>
<evidence type="ECO:0000313" key="3">
    <source>
        <dbReference type="Proteomes" id="UP000245670"/>
    </source>
</evidence>
<dbReference type="Proteomes" id="UP000245670">
    <property type="component" value="Unassembled WGS sequence"/>
</dbReference>
<accession>A0A2U2J8K0</accession>
<comment type="caution">
    <text evidence="2">The sequence shown here is derived from an EMBL/GenBank/DDBJ whole genome shotgun (WGS) entry which is preliminary data.</text>
</comment>
<name>A0A2U2J8K0_9FLAO</name>
<feature type="region of interest" description="Disordered" evidence="1">
    <location>
        <begin position="132"/>
        <end position="157"/>
    </location>
</feature>
<evidence type="ECO:0008006" key="4">
    <source>
        <dbReference type="Google" id="ProtNLM"/>
    </source>
</evidence>
<reference evidence="2 3" key="1">
    <citation type="submission" date="2018-05" db="EMBL/GenBank/DDBJ databases">
        <title>Polaribacter aquimarinus sp. nov., isolated from sediment in a sediment of sea.</title>
        <authorList>
            <person name="Lu D."/>
        </authorList>
    </citation>
    <scope>NUCLEOTIDE SEQUENCE [LARGE SCALE GENOMIC DNA]</scope>
    <source>
        <strain evidence="2 3">ZY113</strain>
    </source>
</reference>
<protein>
    <recommendedName>
        <fullName evidence="4">DUF4890 domain-containing protein</fullName>
    </recommendedName>
</protein>
<gene>
    <name evidence="2" type="ORF">DIS07_12065</name>
</gene>
<dbReference type="EMBL" id="QFFG01000005">
    <property type="protein sequence ID" value="PWG04673.1"/>
    <property type="molecule type" value="Genomic_DNA"/>
</dbReference>
<evidence type="ECO:0000256" key="1">
    <source>
        <dbReference type="SAM" id="MobiDB-lite"/>
    </source>
</evidence>
<dbReference type="Gene3D" id="1.20.120.1490">
    <property type="match status" value="1"/>
</dbReference>
<dbReference type="RefSeq" id="WP_109405513.1">
    <property type="nucleotide sequence ID" value="NZ_QFFG01000005.1"/>
</dbReference>
<keyword evidence="3" id="KW-1185">Reference proteome</keyword>